<protein>
    <submittedName>
        <fullName evidence="1">Uncharacterized protein</fullName>
    </submittedName>
</protein>
<reference evidence="1" key="2">
    <citation type="journal article" date="2022" name="New Phytol.">
        <title>Evolutionary transition to the ectomycorrhizal habit in the genomes of a hyperdiverse lineage of mushroom-forming fungi.</title>
        <authorList>
            <person name="Looney B."/>
            <person name="Miyauchi S."/>
            <person name="Morin E."/>
            <person name="Drula E."/>
            <person name="Courty P.E."/>
            <person name="Kohler A."/>
            <person name="Kuo A."/>
            <person name="LaButti K."/>
            <person name="Pangilinan J."/>
            <person name="Lipzen A."/>
            <person name="Riley R."/>
            <person name="Andreopoulos W."/>
            <person name="He G."/>
            <person name="Johnson J."/>
            <person name="Nolan M."/>
            <person name="Tritt A."/>
            <person name="Barry K.W."/>
            <person name="Grigoriev I.V."/>
            <person name="Nagy L.G."/>
            <person name="Hibbett D."/>
            <person name="Henrissat B."/>
            <person name="Matheny P.B."/>
            <person name="Labbe J."/>
            <person name="Martin F.M."/>
        </authorList>
    </citation>
    <scope>NUCLEOTIDE SEQUENCE</scope>
    <source>
        <strain evidence="1">EC-137</strain>
    </source>
</reference>
<accession>A0ACB8QG99</accession>
<evidence type="ECO:0000313" key="2">
    <source>
        <dbReference type="Proteomes" id="UP000814128"/>
    </source>
</evidence>
<comment type="caution">
    <text evidence="1">The sequence shown here is derived from an EMBL/GenBank/DDBJ whole genome shotgun (WGS) entry which is preliminary data.</text>
</comment>
<keyword evidence="2" id="KW-1185">Reference proteome</keyword>
<dbReference type="EMBL" id="MU273602">
    <property type="protein sequence ID" value="KAI0030868.1"/>
    <property type="molecule type" value="Genomic_DNA"/>
</dbReference>
<evidence type="ECO:0000313" key="1">
    <source>
        <dbReference type="EMBL" id="KAI0030868.1"/>
    </source>
</evidence>
<dbReference type="Proteomes" id="UP000814128">
    <property type="component" value="Unassembled WGS sequence"/>
</dbReference>
<reference evidence="1" key="1">
    <citation type="submission" date="2021-02" db="EMBL/GenBank/DDBJ databases">
        <authorList>
            <consortium name="DOE Joint Genome Institute"/>
            <person name="Ahrendt S."/>
            <person name="Looney B.P."/>
            <person name="Miyauchi S."/>
            <person name="Morin E."/>
            <person name="Drula E."/>
            <person name="Courty P.E."/>
            <person name="Chicoki N."/>
            <person name="Fauchery L."/>
            <person name="Kohler A."/>
            <person name="Kuo A."/>
            <person name="Labutti K."/>
            <person name="Pangilinan J."/>
            <person name="Lipzen A."/>
            <person name="Riley R."/>
            <person name="Andreopoulos W."/>
            <person name="He G."/>
            <person name="Johnson J."/>
            <person name="Barry K.W."/>
            <person name="Grigoriev I.V."/>
            <person name="Nagy L."/>
            <person name="Hibbett D."/>
            <person name="Henrissat B."/>
            <person name="Matheny P.B."/>
            <person name="Labbe J."/>
            <person name="Martin F."/>
        </authorList>
    </citation>
    <scope>NUCLEOTIDE SEQUENCE</scope>
    <source>
        <strain evidence="1">EC-137</strain>
    </source>
</reference>
<gene>
    <name evidence="1" type="ORF">K488DRAFT_71854</name>
</gene>
<organism evidence="1 2">
    <name type="scientific">Vararia minispora EC-137</name>
    <dbReference type="NCBI Taxonomy" id="1314806"/>
    <lineage>
        <taxon>Eukaryota</taxon>
        <taxon>Fungi</taxon>
        <taxon>Dikarya</taxon>
        <taxon>Basidiomycota</taxon>
        <taxon>Agaricomycotina</taxon>
        <taxon>Agaricomycetes</taxon>
        <taxon>Russulales</taxon>
        <taxon>Lachnocladiaceae</taxon>
        <taxon>Vararia</taxon>
    </lineage>
</organism>
<proteinExistence type="predicted"/>
<name>A0ACB8QG99_9AGAM</name>
<sequence>MFSFMKIATLATLAFGTLASALPSPVAAPAPVSEGELVARTDTVYSVLTGLNSDLQAPVAQLNALSPADCTPDKVQPIVLNIQVLISVAVDKCKGLSAGGDILLQLSIILNLVFGAAGKVYGYPGVDKAGLQIVFQLLDLISLVFGLVGGLLGLLAKLLVGLLTVVPIILELGLTSVIHVLGL</sequence>